<proteinExistence type="predicted"/>
<dbReference type="Pfam" id="PF08883">
    <property type="entry name" value="DOPA_dioxygen"/>
    <property type="match status" value="1"/>
</dbReference>
<dbReference type="InterPro" id="IPR023389">
    <property type="entry name" value="DOPA-like_sf"/>
</dbReference>
<protein>
    <recommendedName>
        <fullName evidence="3">Aromatic ring-cleaving dioxygenase</fullName>
    </recommendedName>
</protein>
<dbReference type="AlphaFoldDB" id="A0A4V2HF06"/>
<comment type="caution">
    <text evidence="1">The sequence shown here is derived from an EMBL/GenBank/DDBJ whole genome shotgun (WGS) entry which is preliminary data.</text>
</comment>
<gene>
    <name evidence="1" type="ORF">EA656_06650</name>
</gene>
<reference evidence="1 2" key="1">
    <citation type="submission" date="2019-02" db="EMBL/GenBank/DDBJ databases">
        <title>WGS of Pseudoxanthomonas species novum from clinical isolates.</title>
        <authorList>
            <person name="Bernier A.-M."/>
            <person name="Bernard K."/>
            <person name="Vachon A."/>
        </authorList>
    </citation>
    <scope>NUCLEOTIDE SEQUENCE [LARGE SCALE GENOMIC DNA]</scope>
    <source>
        <strain evidence="1 2">NML140781</strain>
    </source>
</reference>
<dbReference type="SUPFAM" id="SSF143410">
    <property type="entry name" value="DOPA-like"/>
    <property type="match status" value="1"/>
</dbReference>
<name>A0A4V2HF06_9GAMM</name>
<dbReference type="PANTHER" id="PTHR36423:SF2">
    <property type="entry name" value="AFR070WP"/>
    <property type="match status" value="1"/>
</dbReference>
<evidence type="ECO:0000313" key="2">
    <source>
        <dbReference type="Proteomes" id="UP000292087"/>
    </source>
</evidence>
<dbReference type="Proteomes" id="UP000292087">
    <property type="component" value="Unassembled WGS sequence"/>
</dbReference>
<organism evidence="1 2">
    <name type="scientific">Pseudoxanthomonas winnipegensis</name>
    <dbReference type="NCBI Taxonomy" id="2480810"/>
    <lineage>
        <taxon>Bacteria</taxon>
        <taxon>Pseudomonadati</taxon>
        <taxon>Pseudomonadota</taxon>
        <taxon>Gammaproteobacteria</taxon>
        <taxon>Lysobacterales</taxon>
        <taxon>Lysobacteraceae</taxon>
        <taxon>Pseudoxanthomonas</taxon>
    </lineage>
</organism>
<dbReference type="Gene3D" id="3.30.70.1240">
    <property type="entry name" value="DOPA-like domains"/>
    <property type="match status" value="1"/>
</dbReference>
<accession>A0A4V2HF06</accession>
<dbReference type="InterPro" id="IPR014980">
    <property type="entry name" value="DOPA_dioxygen"/>
</dbReference>
<evidence type="ECO:0008006" key="3">
    <source>
        <dbReference type="Google" id="ProtNLM"/>
    </source>
</evidence>
<dbReference type="PANTHER" id="PTHR36423">
    <property type="entry name" value="AFR070WP"/>
    <property type="match status" value="1"/>
</dbReference>
<sequence>MSELPEIPEKIDEIVAYHSHIYFTAETRHIAERLNEELQDQFKIWDYRWLDAANGLHPQPMFRFAILKEDFQRYVEWIVRVREGLTVLVHPITGDDFVDHTYLAIWIGGRLELGVARMREHALARRAGAQLPISGVLQTGSDRSLAGQVRYRPGDDSYRQRAQGG</sequence>
<evidence type="ECO:0000313" key="1">
    <source>
        <dbReference type="EMBL" id="TAA35375.1"/>
    </source>
</evidence>
<dbReference type="RefSeq" id="WP_130523169.1">
    <property type="nucleotide sequence ID" value="NZ_SHLZ01000008.1"/>
</dbReference>
<dbReference type="EMBL" id="SHMF01000002">
    <property type="protein sequence ID" value="TAA35375.1"/>
    <property type="molecule type" value="Genomic_DNA"/>
</dbReference>